<evidence type="ECO:0000313" key="2">
    <source>
        <dbReference type="EMBL" id="MFD1461832.1"/>
    </source>
</evidence>
<protein>
    <recommendedName>
        <fullName evidence="4">YtxH domain-containing protein</fullName>
    </recommendedName>
</protein>
<dbReference type="Proteomes" id="UP001597340">
    <property type="component" value="Unassembled WGS sequence"/>
</dbReference>
<evidence type="ECO:0008006" key="4">
    <source>
        <dbReference type="Google" id="ProtNLM"/>
    </source>
</evidence>
<dbReference type="RefSeq" id="WP_229525216.1">
    <property type="nucleotide sequence ID" value="NZ_JAFFQR010000095.1"/>
</dbReference>
<dbReference type="EMBL" id="JBHTNZ010000011">
    <property type="protein sequence ID" value="MFD1461832.1"/>
    <property type="molecule type" value="Genomic_DNA"/>
</dbReference>
<accession>A0ABW4DCP8</accession>
<gene>
    <name evidence="2" type="ORF">ACFQ5D_10485</name>
</gene>
<evidence type="ECO:0000256" key="1">
    <source>
        <dbReference type="SAM" id="MobiDB-lite"/>
    </source>
</evidence>
<keyword evidence="3" id="KW-1185">Reference proteome</keyword>
<evidence type="ECO:0000313" key="3">
    <source>
        <dbReference type="Proteomes" id="UP001597340"/>
    </source>
</evidence>
<feature type="compositionally biased region" description="Polar residues" evidence="1">
    <location>
        <begin position="51"/>
        <end position="67"/>
    </location>
</feature>
<name>A0ABW4DCP8_9BACL</name>
<organism evidence="2 3">
    <name type="scientific">Paenibacillus farraposensis</name>
    <dbReference type="NCBI Taxonomy" id="2807095"/>
    <lineage>
        <taxon>Bacteria</taxon>
        <taxon>Bacillati</taxon>
        <taxon>Bacillota</taxon>
        <taxon>Bacilli</taxon>
        <taxon>Bacillales</taxon>
        <taxon>Paenibacillaceae</taxon>
        <taxon>Paenibacillus</taxon>
    </lineage>
</organism>
<comment type="caution">
    <text evidence="2">The sequence shown here is derived from an EMBL/GenBank/DDBJ whole genome shotgun (WGS) entry which is preliminary data.</text>
</comment>
<reference evidence="3" key="1">
    <citation type="journal article" date="2019" name="Int. J. Syst. Evol. Microbiol.">
        <title>The Global Catalogue of Microorganisms (GCM) 10K type strain sequencing project: providing services to taxonomists for standard genome sequencing and annotation.</title>
        <authorList>
            <consortium name="The Broad Institute Genomics Platform"/>
            <consortium name="The Broad Institute Genome Sequencing Center for Infectious Disease"/>
            <person name="Wu L."/>
            <person name="Ma J."/>
        </authorList>
    </citation>
    <scope>NUCLEOTIDE SEQUENCE [LARGE SCALE GENOMIC DNA]</scope>
    <source>
        <strain evidence="3">CCM 9147</strain>
    </source>
</reference>
<proteinExistence type="predicted"/>
<feature type="region of interest" description="Disordered" evidence="1">
    <location>
        <begin position="48"/>
        <end position="67"/>
    </location>
</feature>
<sequence>MAKSPLGIIFAAAAITLAVSPEGRQAVRKLAVKGAGLLLELTDEIKHSTAGHHQSTVATNNEEQNTD</sequence>